<gene>
    <name evidence="2" type="ORF">R9X50_00676300</name>
</gene>
<dbReference type="Proteomes" id="UP001303373">
    <property type="component" value="Chromosome 11"/>
</dbReference>
<evidence type="ECO:0000313" key="2">
    <source>
        <dbReference type="EMBL" id="WPH03880.1"/>
    </source>
</evidence>
<keyword evidence="3" id="KW-1185">Reference proteome</keyword>
<feature type="region of interest" description="Disordered" evidence="1">
    <location>
        <begin position="58"/>
        <end position="88"/>
    </location>
</feature>
<evidence type="ECO:0000313" key="3">
    <source>
        <dbReference type="Proteomes" id="UP001303373"/>
    </source>
</evidence>
<name>A0AAQ3M9Q9_9PEZI</name>
<organism evidence="2 3">
    <name type="scientific">Acrodontium crateriforme</name>
    <dbReference type="NCBI Taxonomy" id="150365"/>
    <lineage>
        <taxon>Eukaryota</taxon>
        <taxon>Fungi</taxon>
        <taxon>Dikarya</taxon>
        <taxon>Ascomycota</taxon>
        <taxon>Pezizomycotina</taxon>
        <taxon>Dothideomycetes</taxon>
        <taxon>Dothideomycetidae</taxon>
        <taxon>Mycosphaerellales</taxon>
        <taxon>Teratosphaeriaceae</taxon>
        <taxon>Acrodontium</taxon>
    </lineage>
</organism>
<reference evidence="2 3" key="1">
    <citation type="submission" date="2023-11" db="EMBL/GenBank/DDBJ databases">
        <title>An acidophilic fungus is an integral part of prey digestion in a carnivorous sundew plant.</title>
        <authorList>
            <person name="Tsai I.J."/>
        </authorList>
    </citation>
    <scope>NUCLEOTIDE SEQUENCE [LARGE SCALE GENOMIC DNA]</scope>
    <source>
        <strain evidence="2">169a</strain>
    </source>
</reference>
<dbReference type="AlphaFoldDB" id="A0AAQ3M9Q9"/>
<accession>A0AAQ3M9Q9</accession>
<protein>
    <submittedName>
        <fullName evidence="2">Uncharacterized protein</fullName>
    </submittedName>
</protein>
<dbReference type="EMBL" id="CP138590">
    <property type="protein sequence ID" value="WPH03880.1"/>
    <property type="molecule type" value="Genomic_DNA"/>
</dbReference>
<proteinExistence type="predicted"/>
<evidence type="ECO:0000256" key="1">
    <source>
        <dbReference type="SAM" id="MobiDB-lite"/>
    </source>
</evidence>
<feature type="compositionally biased region" description="Polar residues" evidence="1">
    <location>
        <begin position="65"/>
        <end position="88"/>
    </location>
</feature>
<sequence length="88" mass="9834">MSSAQAQVAYQDNEYGSQFHTGDRFGQQFDLNHPAKAMSSYQKLMHEHTLQQFEIAAESCRRRSSTQNSDSITLLSEKSNESIGSTAS</sequence>